<dbReference type="InterPro" id="IPR011605">
    <property type="entry name" value="NusB_fam"/>
</dbReference>
<protein>
    <submittedName>
        <fullName evidence="7">NusB antitermination factor</fullName>
    </submittedName>
</protein>
<dbReference type="EMBL" id="FOAB01000004">
    <property type="protein sequence ID" value="SEL36235.1"/>
    <property type="molecule type" value="Genomic_DNA"/>
</dbReference>
<dbReference type="STRING" id="1038014.SAMN04487910_2238"/>
<dbReference type="GO" id="GO:0005829">
    <property type="term" value="C:cytosol"/>
    <property type="evidence" value="ECO:0007669"/>
    <property type="project" value="TreeGrafter"/>
</dbReference>
<keyword evidence="3" id="KW-0694">RNA-binding</keyword>
<dbReference type="PANTHER" id="PTHR11078:SF3">
    <property type="entry name" value="ANTITERMINATION NUSB DOMAIN-CONTAINING PROTEIN"/>
    <property type="match status" value="1"/>
</dbReference>
<comment type="similarity">
    <text evidence="1">Belongs to the NusB family.</text>
</comment>
<sequence>MLTRRHIRVKVMQSLYALEQTKSDNLDKEEKFLLFSIEQMYDLFLINLQLLVEVRKHAADFLEKSQKKYLATSEEKNPNQKFINNEVLLLLENNTELKEAMDHKKMNCWDLDDEYVKILWKEISTSEVYTDYMDTKMSSFKEDKDFVLDVFKEIIAPNDKLYEYIEDKMLTWIDDLPLVNTGIIKMLRKVKQTHDENMSLPKLYKDADDKKFARDIFRKTALNGVEFAKEIEGKTPNWDKDRIAELDKAVIKMAICEFQKFPSIPVKVTINEYLEIAKEYSTPKSSIFINGILDKISKEYQENGKLNKVGRGLM</sequence>
<dbReference type="GO" id="GO:0031564">
    <property type="term" value="P:transcription antitermination"/>
    <property type="evidence" value="ECO:0007669"/>
    <property type="project" value="UniProtKB-KW"/>
</dbReference>
<keyword evidence="8" id="KW-1185">Reference proteome</keyword>
<dbReference type="Gene3D" id="1.10.940.10">
    <property type="entry name" value="NusB-like"/>
    <property type="match status" value="1"/>
</dbReference>
<dbReference type="InterPro" id="IPR006027">
    <property type="entry name" value="NusB_RsmB_TIM44"/>
</dbReference>
<dbReference type="GO" id="GO:0006353">
    <property type="term" value="P:DNA-templated transcription termination"/>
    <property type="evidence" value="ECO:0007669"/>
    <property type="project" value="InterPro"/>
</dbReference>
<dbReference type="Pfam" id="PF01029">
    <property type="entry name" value="NusB"/>
    <property type="match status" value="1"/>
</dbReference>
<dbReference type="AlphaFoldDB" id="A0A1H7PLU5"/>
<reference evidence="7 8" key="1">
    <citation type="submission" date="2016-10" db="EMBL/GenBank/DDBJ databases">
        <authorList>
            <person name="de Groot N.N."/>
        </authorList>
    </citation>
    <scope>NUCLEOTIDE SEQUENCE [LARGE SCALE GENOMIC DNA]</scope>
    <source>
        <strain evidence="7 8">DSM 25232</strain>
    </source>
</reference>
<dbReference type="GO" id="GO:0003723">
    <property type="term" value="F:RNA binding"/>
    <property type="evidence" value="ECO:0007669"/>
    <property type="project" value="UniProtKB-KW"/>
</dbReference>
<dbReference type="InterPro" id="IPR035926">
    <property type="entry name" value="NusB-like_sf"/>
</dbReference>
<evidence type="ECO:0000256" key="3">
    <source>
        <dbReference type="ARBA" id="ARBA00022884"/>
    </source>
</evidence>
<dbReference type="SUPFAM" id="SSF48013">
    <property type="entry name" value="NusB-like"/>
    <property type="match status" value="1"/>
</dbReference>
<gene>
    <name evidence="7" type="ORF">SAMN04487910_2238</name>
</gene>
<organism evidence="7 8">
    <name type="scientific">Aquimarina amphilecti</name>
    <dbReference type="NCBI Taxonomy" id="1038014"/>
    <lineage>
        <taxon>Bacteria</taxon>
        <taxon>Pseudomonadati</taxon>
        <taxon>Bacteroidota</taxon>
        <taxon>Flavobacteriia</taxon>
        <taxon>Flavobacteriales</taxon>
        <taxon>Flavobacteriaceae</taxon>
        <taxon>Aquimarina</taxon>
    </lineage>
</organism>
<evidence type="ECO:0000313" key="8">
    <source>
        <dbReference type="Proteomes" id="UP000198521"/>
    </source>
</evidence>
<proteinExistence type="inferred from homology"/>
<dbReference type="OrthoDB" id="9787568at2"/>
<keyword evidence="2" id="KW-0889">Transcription antitermination</keyword>
<accession>A0A1H7PLU5</accession>
<feature type="domain" description="NusB/RsmB/TIM44" evidence="6">
    <location>
        <begin position="204"/>
        <end position="298"/>
    </location>
</feature>
<evidence type="ECO:0000256" key="1">
    <source>
        <dbReference type="ARBA" id="ARBA00005952"/>
    </source>
</evidence>
<evidence type="ECO:0000256" key="4">
    <source>
        <dbReference type="ARBA" id="ARBA00023015"/>
    </source>
</evidence>
<dbReference type="Proteomes" id="UP000198521">
    <property type="component" value="Unassembled WGS sequence"/>
</dbReference>
<keyword evidence="5" id="KW-0804">Transcription</keyword>
<keyword evidence="4" id="KW-0805">Transcription regulation</keyword>
<dbReference type="PANTHER" id="PTHR11078">
    <property type="entry name" value="N UTILIZATION SUBSTANCE PROTEIN B-RELATED"/>
    <property type="match status" value="1"/>
</dbReference>
<evidence type="ECO:0000259" key="6">
    <source>
        <dbReference type="Pfam" id="PF01029"/>
    </source>
</evidence>
<name>A0A1H7PLU5_AQUAM</name>
<evidence type="ECO:0000256" key="5">
    <source>
        <dbReference type="ARBA" id="ARBA00023163"/>
    </source>
</evidence>
<evidence type="ECO:0000313" key="7">
    <source>
        <dbReference type="EMBL" id="SEL36235.1"/>
    </source>
</evidence>
<dbReference type="RefSeq" id="WP_091408300.1">
    <property type="nucleotide sequence ID" value="NZ_FOAB01000004.1"/>
</dbReference>
<evidence type="ECO:0000256" key="2">
    <source>
        <dbReference type="ARBA" id="ARBA00022814"/>
    </source>
</evidence>
<dbReference type="NCBIfam" id="TIGR01951">
    <property type="entry name" value="nusB"/>
    <property type="match status" value="1"/>
</dbReference>